<keyword evidence="2" id="KW-1185">Reference proteome</keyword>
<sequence>MKNLTFCRYTTFLMGYRTPGSYLKTTLCCDPNKKAGSKIVIFVTKVAKILLRNRPIHRPDTTPMGFLICAAMMADSLSVAAAGRRSLKKNLEAEVAMGTEQAYKR</sequence>
<dbReference type="EMBL" id="JALNTZ010000004">
    <property type="protein sequence ID" value="KAJ3654556.1"/>
    <property type="molecule type" value="Genomic_DNA"/>
</dbReference>
<protein>
    <submittedName>
        <fullName evidence="1">Uncharacterized protein</fullName>
    </submittedName>
</protein>
<dbReference type="Proteomes" id="UP001168821">
    <property type="component" value="Unassembled WGS sequence"/>
</dbReference>
<reference evidence="1" key="1">
    <citation type="journal article" date="2023" name="G3 (Bethesda)">
        <title>Whole genome assemblies of Zophobas morio and Tenebrio molitor.</title>
        <authorList>
            <person name="Kaur S."/>
            <person name="Stinson S.A."/>
            <person name="diCenzo G.C."/>
        </authorList>
    </citation>
    <scope>NUCLEOTIDE SEQUENCE</scope>
    <source>
        <strain evidence="1">QUZm001</strain>
    </source>
</reference>
<accession>A0AA38IG08</accession>
<organism evidence="1 2">
    <name type="scientific">Zophobas morio</name>
    <dbReference type="NCBI Taxonomy" id="2755281"/>
    <lineage>
        <taxon>Eukaryota</taxon>
        <taxon>Metazoa</taxon>
        <taxon>Ecdysozoa</taxon>
        <taxon>Arthropoda</taxon>
        <taxon>Hexapoda</taxon>
        <taxon>Insecta</taxon>
        <taxon>Pterygota</taxon>
        <taxon>Neoptera</taxon>
        <taxon>Endopterygota</taxon>
        <taxon>Coleoptera</taxon>
        <taxon>Polyphaga</taxon>
        <taxon>Cucujiformia</taxon>
        <taxon>Tenebrionidae</taxon>
        <taxon>Zophobas</taxon>
    </lineage>
</organism>
<gene>
    <name evidence="1" type="ORF">Zmor_013735</name>
</gene>
<proteinExistence type="predicted"/>
<name>A0AA38IG08_9CUCU</name>
<comment type="caution">
    <text evidence="1">The sequence shown here is derived from an EMBL/GenBank/DDBJ whole genome shotgun (WGS) entry which is preliminary data.</text>
</comment>
<dbReference type="AlphaFoldDB" id="A0AA38IG08"/>
<evidence type="ECO:0000313" key="2">
    <source>
        <dbReference type="Proteomes" id="UP001168821"/>
    </source>
</evidence>
<evidence type="ECO:0000313" key="1">
    <source>
        <dbReference type="EMBL" id="KAJ3654556.1"/>
    </source>
</evidence>